<dbReference type="SUPFAM" id="SSF55846">
    <property type="entry name" value="N-acetylmuramoyl-L-alanine amidase-like"/>
    <property type="match status" value="1"/>
</dbReference>
<dbReference type="RefSeq" id="WP_184944153.1">
    <property type="nucleotide sequence ID" value="NZ_BAAAWZ010000001.1"/>
</dbReference>
<dbReference type="InterPro" id="IPR015510">
    <property type="entry name" value="PGRP"/>
</dbReference>
<keyword evidence="5" id="KW-1185">Reference proteome</keyword>
<accession>A0A841D2Z7</accession>
<dbReference type="SMART" id="SM00701">
    <property type="entry name" value="PGRP"/>
    <property type="match status" value="1"/>
</dbReference>
<dbReference type="EMBL" id="JACHJJ010000015">
    <property type="protein sequence ID" value="MBB5965042.1"/>
    <property type="molecule type" value="Genomic_DNA"/>
</dbReference>
<organism evidence="4 5">
    <name type="scientific">Planomonospora venezuelensis</name>
    <dbReference type="NCBI Taxonomy" id="1999"/>
    <lineage>
        <taxon>Bacteria</taxon>
        <taxon>Bacillati</taxon>
        <taxon>Actinomycetota</taxon>
        <taxon>Actinomycetes</taxon>
        <taxon>Streptosporangiales</taxon>
        <taxon>Streptosporangiaceae</taxon>
        <taxon>Planomonospora</taxon>
    </lineage>
</organism>
<dbReference type="InterPro" id="IPR002502">
    <property type="entry name" value="Amidase_domain"/>
</dbReference>
<dbReference type="PANTHER" id="PTHR11022:SF41">
    <property type="entry name" value="PEPTIDOGLYCAN-RECOGNITION PROTEIN LC-RELATED"/>
    <property type="match status" value="1"/>
</dbReference>
<evidence type="ECO:0000259" key="3">
    <source>
        <dbReference type="SMART" id="SM00701"/>
    </source>
</evidence>
<gene>
    <name evidence="4" type="ORF">FHS22_004328</name>
</gene>
<dbReference type="InterPro" id="IPR002477">
    <property type="entry name" value="Peptidoglycan-bd-like"/>
</dbReference>
<dbReference type="GO" id="GO:0008745">
    <property type="term" value="F:N-acetylmuramoyl-L-alanine amidase activity"/>
    <property type="evidence" value="ECO:0007669"/>
    <property type="project" value="InterPro"/>
</dbReference>
<dbReference type="GO" id="GO:0009253">
    <property type="term" value="P:peptidoglycan catabolic process"/>
    <property type="evidence" value="ECO:0007669"/>
    <property type="project" value="InterPro"/>
</dbReference>
<dbReference type="Proteomes" id="UP000562352">
    <property type="component" value="Unassembled WGS sequence"/>
</dbReference>
<protein>
    <recommendedName>
        <fullName evidence="3">Peptidoglycan recognition protein family domain-containing protein</fullName>
    </recommendedName>
</protein>
<feature type="region of interest" description="Disordered" evidence="2">
    <location>
        <begin position="166"/>
        <end position="187"/>
    </location>
</feature>
<evidence type="ECO:0000313" key="4">
    <source>
        <dbReference type="EMBL" id="MBB5965042.1"/>
    </source>
</evidence>
<feature type="domain" description="Peptidoglycan recognition protein family" evidence="3">
    <location>
        <begin position="1"/>
        <end position="146"/>
    </location>
</feature>
<proteinExistence type="inferred from homology"/>
<dbReference type="Gene3D" id="3.40.80.10">
    <property type="entry name" value="Peptidoglycan recognition protein-like"/>
    <property type="match status" value="1"/>
</dbReference>
<evidence type="ECO:0000256" key="1">
    <source>
        <dbReference type="ARBA" id="ARBA00007553"/>
    </source>
</evidence>
<sequence>MDLVSRSEWKARAPRNRLTPLPTARGVKIHYMGSYVNPALLNDCGRCVALVRSIQAHHIDGNGWSDIAYNLLVCPHRRIFIGRGPGVLSAANGSGLNQGHYAVCALLGDRGLVQPTAAMLNGLHDAVQYLRQHGAGREVLGHRDGYSTSCPGPVLYRWLQMGMPVGAQKPSTPSQPSRPSQGKAPAFPGRILAYRPGKPMLCGADVEAFQKRLKALRYTVTVDGVYGPMSAAAVRVFQRAEHLAVDGAVGPKTWAAAWR</sequence>
<dbReference type="Pfam" id="PF01471">
    <property type="entry name" value="PG_binding_1"/>
    <property type="match status" value="1"/>
</dbReference>
<reference evidence="4 5" key="1">
    <citation type="submission" date="2020-08" db="EMBL/GenBank/DDBJ databases">
        <title>Genomic Encyclopedia of Type Strains, Phase III (KMG-III): the genomes of soil and plant-associated and newly described type strains.</title>
        <authorList>
            <person name="Whitman W."/>
        </authorList>
    </citation>
    <scope>NUCLEOTIDE SEQUENCE [LARGE SCALE GENOMIC DNA]</scope>
    <source>
        <strain evidence="4 5">CECT 3303</strain>
    </source>
</reference>
<dbReference type="CDD" id="cd06583">
    <property type="entry name" value="PGRP"/>
    <property type="match status" value="1"/>
</dbReference>
<evidence type="ECO:0000313" key="5">
    <source>
        <dbReference type="Proteomes" id="UP000562352"/>
    </source>
</evidence>
<dbReference type="SUPFAM" id="SSF47090">
    <property type="entry name" value="PGBD-like"/>
    <property type="match status" value="1"/>
</dbReference>
<dbReference type="InterPro" id="IPR036365">
    <property type="entry name" value="PGBD-like_sf"/>
</dbReference>
<name>A0A841D2Z7_PLAVE</name>
<comment type="similarity">
    <text evidence="1">Belongs to the N-acetylmuramoyl-L-alanine amidase 2 family.</text>
</comment>
<dbReference type="InterPro" id="IPR006619">
    <property type="entry name" value="PGRP_domain_met/bac"/>
</dbReference>
<dbReference type="Gene3D" id="1.10.101.10">
    <property type="entry name" value="PGBD-like superfamily/PGBD"/>
    <property type="match status" value="1"/>
</dbReference>
<dbReference type="InterPro" id="IPR036505">
    <property type="entry name" value="Amidase/PGRP_sf"/>
</dbReference>
<comment type="caution">
    <text evidence="4">The sequence shown here is derived from an EMBL/GenBank/DDBJ whole genome shotgun (WGS) entry which is preliminary data.</text>
</comment>
<dbReference type="PANTHER" id="PTHR11022">
    <property type="entry name" value="PEPTIDOGLYCAN RECOGNITION PROTEIN"/>
    <property type="match status" value="1"/>
</dbReference>
<feature type="compositionally biased region" description="Low complexity" evidence="2">
    <location>
        <begin position="168"/>
        <end position="181"/>
    </location>
</feature>
<evidence type="ECO:0000256" key="2">
    <source>
        <dbReference type="SAM" id="MobiDB-lite"/>
    </source>
</evidence>
<dbReference type="InterPro" id="IPR036366">
    <property type="entry name" value="PGBDSf"/>
</dbReference>
<dbReference type="GO" id="GO:0008270">
    <property type="term" value="F:zinc ion binding"/>
    <property type="evidence" value="ECO:0007669"/>
    <property type="project" value="InterPro"/>
</dbReference>
<dbReference type="AlphaFoldDB" id="A0A841D2Z7"/>